<dbReference type="KEGG" id="kbs:EPA93_44375"/>
<keyword evidence="4" id="KW-0802">TPR repeat</keyword>
<dbReference type="EMBL" id="CP035758">
    <property type="protein sequence ID" value="QBD82632.1"/>
    <property type="molecule type" value="Genomic_DNA"/>
</dbReference>
<dbReference type="GO" id="GO:0007018">
    <property type="term" value="P:microtubule-based movement"/>
    <property type="evidence" value="ECO:0007669"/>
    <property type="project" value="TreeGrafter"/>
</dbReference>
<dbReference type="Gene3D" id="1.25.40.10">
    <property type="entry name" value="Tetratricopeptide repeat domain"/>
    <property type="match status" value="1"/>
</dbReference>
<sequence length="76" mass="9110">METALQIEHWQAVKLTEQYLGEEHPETAAYLTYLAVWYERQGRYEESKSLHRRALVICERQLGEEHPYTASRLHKH</sequence>
<comment type="subcellular location">
    <subcellularLocation>
        <location evidence="1">Cytoplasm</location>
    </subcellularLocation>
</comment>
<dbReference type="OrthoDB" id="136988at2"/>
<evidence type="ECO:0000313" key="6">
    <source>
        <dbReference type="Proteomes" id="UP000290365"/>
    </source>
</evidence>
<evidence type="ECO:0000256" key="3">
    <source>
        <dbReference type="ARBA" id="ARBA00022737"/>
    </source>
</evidence>
<dbReference type="GO" id="GO:0019894">
    <property type="term" value="F:kinesin binding"/>
    <property type="evidence" value="ECO:0007669"/>
    <property type="project" value="TreeGrafter"/>
</dbReference>
<accession>A0A4P6K3T8</accession>
<proteinExistence type="predicted"/>
<dbReference type="AlphaFoldDB" id="A0A4P6K3T8"/>
<dbReference type="PANTHER" id="PTHR45783:SF3">
    <property type="entry name" value="KINESIN LIGHT CHAIN"/>
    <property type="match status" value="1"/>
</dbReference>
<keyword evidence="6" id="KW-1185">Reference proteome</keyword>
<name>A0A4P6K3T8_KTERU</name>
<keyword evidence="2" id="KW-0963">Cytoplasm</keyword>
<dbReference type="RefSeq" id="WP_129893701.1">
    <property type="nucleotide sequence ID" value="NZ_CP035758.1"/>
</dbReference>
<dbReference type="PANTHER" id="PTHR45783">
    <property type="entry name" value="KINESIN LIGHT CHAIN"/>
    <property type="match status" value="1"/>
</dbReference>
<dbReference type="GO" id="GO:0005871">
    <property type="term" value="C:kinesin complex"/>
    <property type="evidence" value="ECO:0007669"/>
    <property type="project" value="InterPro"/>
</dbReference>
<evidence type="ECO:0000256" key="1">
    <source>
        <dbReference type="ARBA" id="ARBA00004496"/>
    </source>
</evidence>
<evidence type="ECO:0000313" key="5">
    <source>
        <dbReference type="EMBL" id="QBD82632.1"/>
    </source>
</evidence>
<dbReference type="GO" id="GO:0005737">
    <property type="term" value="C:cytoplasm"/>
    <property type="evidence" value="ECO:0007669"/>
    <property type="project" value="UniProtKB-SubCell"/>
</dbReference>
<dbReference type="InterPro" id="IPR011990">
    <property type="entry name" value="TPR-like_helical_dom_sf"/>
</dbReference>
<keyword evidence="3" id="KW-0677">Repeat</keyword>
<evidence type="ECO:0000256" key="4">
    <source>
        <dbReference type="ARBA" id="ARBA00022803"/>
    </source>
</evidence>
<organism evidence="5 6">
    <name type="scientific">Ktedonosporobacter rubrisoli</name>
    <dbReference type="NCBI Taxonomy" id="2509675"/>
    <lineage>
        <taxon>Bacteria</taxon>
        <taxon>Bacillati</taxon>
        <taxon>Chloroflexota</taxon>
        <taxon>Ktedonobacteria</taxon>
        <taxon>Ktedonobacterales</taxon>
        <taxon>Ktedonosporobacteraceae</taxon>
        <taxon>Ktedonosporobacter</taxon>
    </lineage>
</organism>
<gene>
    <name evidence="5" type="ORF">EPA93_44375</name>
</gene>
<protein>
    <submittedName>
        <fullName evidence="5">Tetratricopeptide repeat protein</fullName>
    </submittedName>
</protein>
<dbReference type="SUPFAM" id="SSF48452">
    <property type="entry name" value="TPR-like"/>
    <property type="match status" value="1"/>
</dbReference>
<dbReference type="Pfam" id="PF13374">
    <property type="entry name" value="TPR_10"/>
    <property type="match status" value="1"/>
</dbReference>
<dbReference type="InterPro" id="IPR002151">
    <property type="entry name" value="Kinesin_light"/>
</dbReference>
<reference evidence="5 6" key="1">
    <citation type="submission" date="2019-01" db="EMBL/GenBank/DDBJ databases">
        <title>Ktedonosporobacter rubrisoli SCAWS-G2.</title>
        <authorList>
            <person name="Huang Y."/>
            <person name="Yan B."/>
        </authorList>
    </citation>
    <scope>NUCLEOTIDE SEQUENCE [LARGE SCALE GENOMIC DNA]</scope>
    <source>
        <strain evidence="5 6">SCAWS-G2</strain>
    </source>
</reference>
<dbReference type="Proteomes" id="UP000290365">
    <property type="component" value="Chromosome"/>
</dbReference>
<evidence type="ECO:0000256" key="2">
    <source>
        <dbReference type="ARBA" id="ARBA00022490"/>
    </source>
</evidence>